<dbReference type="GO" id="GO:0003677">
    <property type="term" value="F:DNA binding"/>
    <property type="evidence" value="ECO:0007669"/>
    <property type="project" value="UniProtKB-KW"/>
</dbReference>
<accession>A0A1N6FCT1</accession>
<dbReference type="SUPFAM" id="SSF46785">
    <property type="entry name" value="Winged helix' DNA-binding domain"/>
    <property type="match status" value="1"/>
</dbReference>
<keyword evidence="7" id="KW-1185">Reference proteome</keyword>
<evidence type="ECO:0000256" key="3">
    <source>
        <dbReference type="ARBA" id="ARBA00023125"/>
    </source>
</evidence>
<dbReference type="Gene3D" id="1.10.10.10">
    <property type="entry name" value="Winged helix-like DNA-binding domain superfamily/Winged helix DNA-binding domain"/>
    <property type="match status" value="1"/>
</dbReference>
<organism evidence="6 7">
    <name type="scientific">Paraburkholderia phenazinium</name>
    <dbReference type="NCBI Taxonomy" id="60549"/>
    <lineage>
        <taxon>Bacteria</taxon>
        <taxon>Pseudomonadati</taxon>
        <taxon>Pseudomonadota</taxon>
        <taxon>Betaproteobacteria</taxon>
        <taxon>Burkholderiales</taxon>
        <taxon>Burkholderiaceae</taxon>
        <taxon>Paraburkholderia</taxon>
    </lineage>
</organism>
<name>A0A1N6FCT1_9BURK</name>
<dbReference type="PANTHER" id="PTHR30419:SF30">
    <property type="entry name" value="LYSR FAMILY TRANSCRIPTIONAL REGULATOR"/>
    <property type="match status" value="1"/>
</dbReference>
<dbReference type="GO" id="GO:0005829">
    <property type="term" value="C:cytosol"/>
    <property type="evidence" value="ECO:0007669"/>
    <property type="project" value="TreeGrafter"/>
</dbReference>
<dbReference type="Pfam" id="PF03466">
    <property type="entry name" value="LysR_substrate"/>
    <property type="match status" value="1"/>
</dbReference>
<feature type="domain" description="HTH lysR-type" evidence="5">
    <location>
        <begin position="6"/>
        <end position="63"/>
    </location>
</feature>
<proteinExistence type="inferred from homology"/>
<protein>
    <submittedName>
        <fullName evidence="6">Transcriptional regulator, LysR family</fullName>
    </submittedName>
</protein>
<evidence type="ECO:0000313" key="7">
    <source>
        <dbReference type="Proteomes" id="UP000185151"/>
    </source>
</evidence>
<dbReference type="InterPro" id="IPR036390">
    <property type="entry name" value="WH_DNA-bd_sf"/>
</dbReference>
<dbReference type="FunFam" id="1.10.10.10:FF:000001">
    <property type="entry name" value="LysR family transcriptional regulator"/>
    <property type="match status" value="1"/>
</dbReference>
<evidence type="ECO:0000256" key="2">
    <source>
        <dbReference type="ARBA" id="ARBA00023015"/>
    </source>
</evidence>
<dbReference type="PROSITE" id="PS50931">
    <property type="entry name" value="HTH_LYSR"/>
    <property type="match status" value="1"/>
</dbReference>
<dbReference type="Pfam" id="PF00126">
    <property type="entry name" value="HTH_1"/>
    <property type="match status" value="1"/>
</dbReference>
<dbReference type="InterPro" id="IPR036388">
    <property type="entry name" value="WH-like_DNA-bd_sf"/>
</dbReference>
<dbReference type="EMBL" id="FSRU01000001">
    <property type="protein sequence ID" value="SIN93052.1"/>
    <property type="molecule type" value="Genomic_DNA"/>
</dbReference>
<dbReference type="AlphaFoldDB" id="A0A1N6FCT1"/>
<dbReference type="SUPFAM" id="SSF53850">
    <property type="entry name" value="Periplasmic binding protein-like II"/>
    <property type="match status" value="1"/>
</dbReference>
<dbReference type="InterPro" id="IPR050950">
    <property type="entry name" value="HTH-type_LysR_regulators"/>
</dbReference>
<keyword evidence="3" id="KW-0238">DNA-binding</keyword>
<dbReference type="Proteomes" id="UP000185151">
    <property type="component" value="Unassembled WGS sequence"/>
</dbReference>
<dbReference type="Gene3D" id="3.40.190.290">
    <property type="match status" value="1"/>
</dbReference>
<evidence type="ECO:0000256" key="1">
    <source>
        <dbReference type="ARBA" id="ARBA00009437"/>
    </source>
</evidence>
<keyword evidence="4" id="KW-0804">Transcription</keyword>
<dbReference type="PANTHER" id="PTHR30419">
    <property type="entry name" value="HTH-TYPE TRANSCRIPTIONAL REGULATOR YBHD"/>
    <property type="match status" value="1"/>
</dbReference>
<dbReference type="RefSeq" id="WP_074293754.1">
    <property type="nucleotide sequence ID" value="NZ_FSRU01000001.1"/>
</dbReference>
<dbReference type="InterPro" id="IPR000847">
    <property type="entry name" value="LysR_HTH_N"/>
</dbReference>
<dbReference type="GO" id="GO:0003700">
    <property type="term" value="F:DNA-binding transcription factor activity"/>
    <property type="evidence" value="ECO:0007669"/>
    <property type="project" value="InterPro"/>
</dbReference>
<keyword evidence="2" id="KW-0805">Transcription regulation</keyword>
<evidence type="ECO:0000313" key="6">
    <source>
        <dbReference type="EMBL" id="SIN93052.1"/>
    </source>
</evidence>
<comment type="similarity">
    <text evidence="1">Belongs to the LysR transcriptional regulatory family.</text>
</comment>
<gene>
    <name evidence="6" type="ORF">SAMN05444165_0127</name>
</gene>
<sequence>MPQSRITLRQLEAFLATSDELSFAAAGERMGLTSSAVSQLVAELESVLGFRLFDRTTRRVNLSSAGRDFMASAESVLRYLRAAETTADDLRNRAAGIVRVGAPLILAATALPAAIRDYAKVMPKVVVRIRDTPVDALVERVASGDVDLAIGPNRPTAATVESLPAFDSPWVLWCSPGIALAKRKRVSWADLRSIPLVAAGRDHEMSVAQMRSSAPPDARIVPIDVVDNITTALGIAAHGLAATLAPQYVGVLAEAFGLTMRRVVDPETIRQVCVYRPVRRASSPAADGFLAYLLDWLRNWQHATGQTRAR</sequence>
<reference evidence="6 7" key="1">
    <citation type="submission" date="2016-11" db="EMBL/GenBank/DDBJ databases">
        <authorList>
            <person name="Jaros S."/>
            <person name="Januszkiewicz K."/>
            <person name="Wedrychowicz H."/>
        </authorList>
    </citation>
    <scope>NUCLEOTIDE SEQUENCE [LARGE SCALE GENOMIC DNA]</scope>
    <source>
        <strain evidence="6 7">GAS95</strain>
    </source>
</reference>
<dbReference type="InterPro" id="IPR005119">
    <property type="entry name" value="LysR_subst-bd"/>
</dbReference>
<evidence type="ECO:0000259" key="5">
    <source>
        <dbReference type="PROSITE" id="PS50931"/>
    </source>
</evidence>
<evidence type="ECO:0000256" key="4">
    <source>
        <dbReference type="ARBA" id="ARBA00023163"/>
    </source>
</evidence>
<dbReference type="OrthoDB" id="8675247at2"/>